<evidence type="ECO:0000256" key="1">
    <source>
        <dbReference type="ARBA" id="ARBA00010528"/>
    </source>
</evidence>
<dbReference type="GO" id="GO:0005840">
    <property type="term" value="C:ribosome"/>
    <property type="evidence" value="ECO:0007669"/>
    <property type="project" value="UniProtKB-KW"/>
</dbReference>
<dbReference type="PANTHER" id="PTHR10746">
    <property type="entry name" value="50S RIBOSOMAL PROTEIN L4"/>
    <property type="match status" value="1"/>
</dbReference>
<dbReference type="Pfam" id="PF00573">
    <property type="entry name" value="Ribosomal_L4"/>
    <property type="match status" value="1"/>
</dbReference>
<gene>
    <name evidence="6" type="primary">rplD</name>
    <name evidence="8" type="ORF">D5R97_02290</name>
</gene>
<keyword evidence="3 6" id="KW-0689">Ribosomal protein</keyword>
<dbReference type="Proteomes" id="UP000285138">
    <property type="component" value="Unassembled WGS sequence"/>
</dbReference>
<dbReference type="InterPro" id="IPR002136">
    <property type="entry name" value="Ribosomal_uL4"/>
</dbReference>
<feature type="region of interest" description="Disordered" evidence="7">
    <location>
        <begin position="46"/>
        <end position="74"/>
    </location>
</feature>
<keyword evidence="4 6" id="KW-0687">Ribonucleoprotein</keyword>
<reference evidence="8 9" key="1">
    <citation type="submission" date="2018-08" db="EMBL/GenBank/DDBJ databases">
        <title>The metabolism and importance of syntrophic acetate oxidation coupled to methane or sulfide production in haloalkaline environments.</title>
        <authorList>
            <person name="Timmers P.H.A."/>
            <person name="Vavourakis C.D."/>
            <person name="Sorokin D.Y."/>
            <person name="Sinninghe Damste J.S."/>
            <person name="Muyzer G."/>
            <person name="Stams A.J.M."/>
            <person name="Plugge C.M."/>
        </authorList>
    </citation>
    <scope>NUCLEOTIDE SEQUENCE [LARGE SCALE GENOMIC DNA]</scope>
    <source>
        <strain evidence="8">MSAO_Bac1</strain>
    </source>
</reference>
<dbReference type="Gene3D" id="3.40.1370.10">
    <property type="match status" value="1"/>
</dbReference>
<dbReference type="EMBL" id="QZAA01000067">
    <property type="protein sequence ID" value="RQD77429.1"/>
    <property type="molecule type" value="Genomic_DNA"/>
</dbReference>
<proteinExistence type="inferred from homology"/>
<dbReference type="InterPro" id="IPR023574">
    <property type="entry name" value="Ribosomal_uL4_dom_sf"/>
</dbReference>
<keyword evidence="6" id="KW-0699">rRNA-binding</keyword>
<sequence>MPKTSLYDTEGNQVGEVDLSPDIFDVKVNEALMHDVVLMQLANRRRGTASTKTRGEVRGGGRKPWRQKGTGRARHGTIRSPLWIGGSVTFGPKPRSFAFNIPKKAKRLAIKSALTSKVKAGTLKVVDDLSLEEPKTREMFKILKKLNSGKKVLLVTSGQDTNVVKSARNIPGVKTLPAYKLNVYDILNCENLILTKEALERAEEVFA</sequence>
<organism evidence="8 9">
    <name type="scientific">Candidatus Syntrophonatronum acetioxidans</name>
    <dbReference type="NCBI Taxonomy" id="1795816"/>
    <lineage>
        <taxon>Bacteria</taxon>
        <taxon>Bacillati</taxon>
        <taxon>Bacillota</taxon>
        <taxon>Clostridia</taxon>
        <taxon>Eubacteriales</taxon>
        <taxon>Syntrophomonadaceae</taxon>
        <taxon>Candidatus Syntrophonatronum</taxon>
    </lineage>
</organism>
<comment type="similarity">
    <text evidence="1 6">Belongs to the universal ribosomal protein uL4 family.</text>
</comment>
<evidence type="ECO:0000256" key="2">
    <source>
        <dbReference type="ARBA" id="ARBA00011838"/>
    </source>
</evidence>
<comment type="function">
    <text evidence="6">Forms part of the polypeptide exit tunnel.</text>
</comment>
<comment type="function">
    <text evidence="6">One of the primary rRNA binding proteins, this protein initially binds near the 5'-end of the 23S rRNA. It is important during the early stages of 50S assembly. It makes multiple contacts with different domains of the 23S rRNA in the assembled 50S subunit and ribosome.</text>
</comment>
<evidence type="ECO:0000256" key="5">
    <source>
        <dbReference type="ARBA" id="ARBA00035244"/>
    </source>
</evidence>
<dbReference type="GO" id="GO:0003735">
    <property type="term" value="F:structural constituent of ribosome"/>
    <property type="evidence" value="ECO:0007669"/>
    <property type="project" value="InterPro"/>
</dbReference>
<evidence type="ECO:0000313" key="9">
    <source>
        <dbReference type="Proteomes" id="UP000285138"/>
    </source>
</evidence>
<evidence type="ECO:0000313" key="8">
    <source>
        <dbReference type="EMBL" id="RQD77429.1"/>
    </source>
</evidence>
<protein>
    <recommendedName>
        <fullName evidence="5 6">Large ribosomal subunit protein uL4</fullName>
    </recommendedName>
</protein>
<comment type="subunit">
    <text evidence="2 6">Part of the 50S ribosomal subunit.</text>
</comment>
<evidence type="ECO:0000256" key="4">
    <source>
        <dbReference type="ARBA" id="ARBA00023274"/>
    </source>
</evidence>
<comment type="caution">
    <text evidence="8">The sequence shown here is derived from an EMBL/GenBank/DDBJ whole genome shotgun (WGS) entry which is preliminary data.</text>
</comment>
<dbReference type="GO" id="GO:0006412">
    <property type="term" value="P:translation"/>
    <property type="evidence" value="ECO:0007669"/>
    <property type="project" value="UniProtKB-UniRule"/>
</dbReference>
<dbReference type="NCBIfam" id="TIGR03953">
    <property type="entry name" value="rplD_bact"/>
    <property type="match status" value="1"/>
</dbReference>
<feature type="compositionally biased region" description="Basic residues" evidence="7">
    <location>
        <begin position="60"/>
        <end position="74"/>
    </location>
</feature>
<dbReference type="GO" id="GO:0019843">
    <property type="term" value="F:rRNA binding"/>
    <property type="evidence" value="ECO:0007669"/>
    <property type="project" value="UniProtKB-UniRule"/>
</dbReference>
<evidence type="ECO:0000256" key="6">
    <source>
        <dbReference type="HAMAP-Rule" id="MF_01328"/>
    </source>
</evidence>
<accession>A0A424YH59</accession>
<evidence type="ECO:0000256" key="3">
    <source>
        <dbReference type="ARBA" id="ARBA00022980"/>
    </source>
</evidence>
<name>A0A424YH59_9FIRM</name>
<dbReference type="SUPFAM" id="SSF52166">
    <property type="entry name" value="Ribosomal protein L4"/>
    <property type="match status" value="1"/>
</dbReference>
<dbReference type="GO" id="GO:1990904">
    <property type="term" value="C:ribonucleoprotein complex"/>
    <property type="evidence" value="ECO:0007669"/>
    <property type="project" value="UniProtKB-KW"/>
</dbReference>
<dbReference type="HAMAP" id="MF_01328_B">
    <property type="entry name" value="Ribosomal_uL4_B"/>
    <property type="match status" value="1"/>
</dbReference>
<keyword evidence="6" id="KW-0694">RNA-binding</keyword>
<dbReference type="AlphaFoldDB" id="A0A424YH59"/>
<evidence type="ECO:0000256" key="7">
    <source>
        <dbReference type="SAM" id="MobiDB-lite"/>
    </source>
</evidence>
<dbReference type="PANTHER" id="PTHR10746:SF6">
    <property type="entry name" value="LARGE RIBOSOMAL SUBUNIT PROTEIN UL4M"/>
    <property type="match status" value="1"/>
</dbReference>
<dbReference type="InterPro" id="IPR013005">
    <property type="entry name" value="Ribosomal_uL4-like"/>
</dbReference>